<evidence type="ECO:0000256" key="1">
    <source>
        <dbReference type="SAM" id="MobiDB-lite"/>
    </source>
</evidence>
<keyword evidence="3" id="KW-1185">Reference proteome</keyword>
<evidence type="ECO:0000313" key="3">
    <source>
        <dbReference type="Proteomes" id="UP001500928"/>
    </source>
</evidence>
<dbReference type="Proteomes" id="UP001500928">
    <property type="component" value="Unassembled WGS sequence"/>
</dbReference>
<name>A0ABP9CCQ6_9PSEU</name>
<evidence type="ECO:0008006" key="4">
    <source>
        <dbReference type="Google" id="ProtNLM"/>
    </source>
</evidence>
<comment type="caution">
    <text evidence="2">The sequence shown here is derived from an EMBL/GenBank/DDBJ whole genome shotgun (WGS) entry which is preliminary data.</text>
</comment>
<reference evidence="3" key="1">
    <citation type="journal article" date="2019" name="Int. J. Syst. Evol. Microbiol.">
        <title>The Global Catalogue of Microorganisms (GCM) 10K type strain sequencing project: providing services to taxonomists for standard genome sequencing and annotation.</title>
        <authorList>
            <consortium name="The Broad Institute Genomics Platform"/>
            <consortium name="The Broad Institute Genome Sequencing Center for Infectious Disease"/>
            <person name="Wu L."/>
            <person name="Ma J."/>
        </authorList>
    </citation>
    <scope>NUCLEOTIDE SEQUENCE [LARGE SCALE GENOMIC DNA]</scope>
    <source>
        <strain evidence="3">JCM 17979</strain>
    </source>
</reference>
<evidence type="ECO:0000313" key="2">
    <source>
        <dbReference type="EMBL" id="GAA4808461.1"/>
    </source>
</evidence>
<gene>
    <name evidence="2" type="ORF">GCM10023200_52800</name>
</gene>
<organism evidence="2 3">
    <name type="scientific">Actinomycetospora chlora</name>
    <dbReference type="NCBI Taxonomy" id="663608"/>
    <lineage>
        <taxon>Bacteria</taxon>
        <taxon>Bacillati</taxon>
        <taxon>Actinomycetota</taxon>
        <taxon>Actinomycetes</taxon>
        <taxon>Pseudonocardiales</taxon>
        <taxon>Pseudonocardiaceae</taxon>
        <taxon>Actinomycetospora</taxon>
    </lineage>
</organism>
<proteinExistence type="predicted"/>
<sequence length="143" mass="14916">MTPCRLVSDVSQADAEDPQSERGPLVFAETPRTILLVGALGAPEIMSIANYCDQLHRGGQAALHLNMAGVTDCHRAGLDGLQALAAGPSTMTISISGARWGQFMVLLSRAPMLEVQDLCDSVRALIRGAPPPIAGATGEPKLA</sequence>
<protein>
    <recommendedName>
        <fullName evidence="4">STAS domain-containing protein</fullName>
    </recommendedName>
</protein>
<accession>A0ABP9CCQ6</accession>
<dbReference type="EMBL" id="BAABHO010000061">
    <property type="protein sequence ID" value="GAA4808461.1"/>
    <property type="molecule type" value="Genomic_DNA"/>
</dbReference>
<feature type="region of interest" description="Disordered" evidence="1">
    <location>
        <begin position="1"/>
        <end position="23"/>
    </location>
</feature>